<name>A0A5N5XA13_9EURO</name>
<organism evidence="2 3">
    <name type="scientific">Aspergillus leporis</name>
    <dbReference type="NCBI Taxonomy" id="41062"/>
    <lineage>
        <taxon>Eukaryota</taxon>
        <taxon>Fungi</taxon>
        <taxon>Dikarya</taxon>
        <taxon>Ascomycota</taxon>
        <taxon>Pezizomycotina</taxon>
        <taxon>Eurotiomycetes</taxon>
        <taxon>Eurotiomycetidae</taxon>
        <taxon>Eurotiales</taxon>
        <taxon>Aspergillaceae</taxon>
        <taxon>Aspergillus</taxon>
        <taxon>Aspergillus subgen. Circumdati</taxon>
    </lineage>
</organism>
<dbReference type="PROSITE" id="PS50181">
    <property type="entry name" value="FBOX"/>
    <property type="match status" value="1"/>
</dbReference>
<dbReference type="OrthoDB" id="1689567at2759"/>
<accession>A0A5N5XA13</accession>
<dbReference type="Proteomes" id="UP000326565">
    <property type="component" value="Unassembled WGS sequence"/>
</dbReference>
<gene>
    <name evidence="2" type="ORF">BDV29DRAFT_199536</name>
</gene>
<evidence type="ECO:0000259" key="1">
    <source>
        <dbReference type="PROSITE" id="PS50181"/>
    </source>
</evidence>
<dbReference type="Gene3D" id="1.20.1280.50">
    <property type="match status" value="1"/>
</dbReference>
<dbReference type="InterPro" id="IPR001810">
    <property type="entry name" value="F-box_dom"/>
</dbReference>
<dbReference type="SUPFAM" id="SSF81383">
    <property type="entry name" value="F-box domain"/>
    <property type="match status" value="1"/>
</dbReference>
<reference evidence="2 3" key="1">
    <citation type="submission" date="2019-04" db="EMBL/GenBank/DDBJ databases">
        <title>Friends and foes A comparative genomics study of 23 Aspergillus species from section Flavi.</title>
        <authorList>
            <consortium name="DOE Joint Genome Institute"/>
            <person name="Kjaerbolling I."/>
            <person name="Vesth T."/>
            <person name="Frisvad J.C."/>
            <person name="Nybo J.L."/>
            <person name="Theobald S."/>
            <person name="Kildgaard S."/>
            <person name="Isbrandt T."/>
            <person name="Kuo A."/>
            <person name="Sato A."/>
            <person name="Lyhne E.K."/>
            <person name="Kogle M.E."/>
            <person name="Wiebenga A."/>
            <person name="Kun R.S."/>
            <person name="Lubbers R.J."/>
            <person name="Makela M.R."/>
            <person name="Barry K."/>
            <person name="Chovatia M."/>
            <person name="Clum A."/>
            <person name="Daum C."/>
            <person name="Haridas S."/>
            <person name="He G."/>
            <person name="LaButti K."/>
            <person name="Lipzen A."/>
            <person name="Mondo S."/>
            <person name="Riley R."/>
            <person name="Salamov A."/>
            <person name="Simmons B.A."/>
            <person name="Magnuson J.K."/>
            <person name="Henrissat B."/>
            <person name="Mortensen U.H."/>
            <person name="Larsen T.O."/>
            <person name="Devries R.P."/>
            <person name="Grigoriev I.V."/>
            <person name="Machida M."/>
            <person name="Baker S.E."/>
            <person name="Andersen M.R."/>
        </authorList>
    </citation>
    <scope>NUCLEOTIDE SEQUENCE [LARGE SCALE GENOMIC DNA]</scope>
    <source>
        <strain evidence="2 3">CBS 151.66</strain>
    </source>
</reference>
<sequence length="739" mass="81682">MDSRSISKKGSIWNACATKSWSRAIDKTIPVSRPVANIVPPEILLQIFSMLNPRDFDNARRACSQWMRVSLNERLLESMLKRAGWWDSWLQDCQSRRPCSKPREESLVWRMSRRFATECILSGRKVNVERAGFLKTTVVDFSKLSTGQDVADAPYNLAFTRPNSTQSDAAVISRFHVSACGDYLIVTAGCKIYVYRLLNRSTRSTLSLPTEDTRNVDVALITSILCPTEVVSATIDTSTSRLGIAALLRNRLGLVCDLVPSDAVEPIAFGSAGNTYDETGDSYPRMWPMEVTSLRYYHDVCSSEDPPRGVAICPGRRCVAFGSGAGIELHWVDESTKQNCRKYIPISQPSEILHFLPNRSETPTELRLISSLAGPGLPGYTCYNSSSNKQDFRSFARWSPGESSNPSSVKATHCHYYRAIPVNDGVHILFIEPRTSLLCIGSDAPFGGPTSLMRALVCIPPFGKDSSEAEKEGLAPTVFAAGSDLNWGLRVVAAYGDRIVLYSVPPNVFNVIRKERERQGENVMGDSDLARDWFLDSERAQKRCESVAPNQNGDWEFLLSVSYRPTAMMWPFKIYGKEIGRMDDVVELSLQASHGGARVWVFSASGETNIIDVDTFTSGGQRAADIPCKSLSIGSDGSVASAELVGWSESSLSSSLSSRKRKQVEARDDFGRQDPFIPPTQLYSAILDRHSPSGFHGLAQVASVAAKRRMSFAARIVDFNIPELSAREGRWAENEYACA</sequence>
<dbReference type="EMBL" id="ML732174">
    <property type="protein sequence ID" value="KAB8076917.1"/>
    <property type="molecule type" value="Genomic_DNA"/>
</dbReference>
<dbReference type="AlphaFoldDB" id="A0A5N5XA13"/>
<dbReference type="InterPro" id="IPR036047">
    <property type="entry name" value="F-box-like_dom_sf"/>
</dbReference>
<evidence type="ECO:0000313" key="3">
    <source>
        <dbReference type="Proteomes" id="UP000326565"/>
    </source>
</evidence>
<protein>
    <submittedName>
        <fullName evidence="2">F-box domain protein</fullName>
    </submittedName>
</protein>
<dbReference type="Pfam" id="PF12937">
    <property type="entry name" value="F-box-like"/>
    <property type="match status" value="1"/>
</dbReference>
<keyword evidence="3" id="KW-1185">Reference proteome</keyword>
<feature type="domain" description="F-box" evidence="1">
    <location>
        <begin position="33"/>
        <end position="79"/>
    </location>
</feature>
<proteinExistence type="predicted"/>
<evidence type="ECO:0000313" key="2">
    <source>
        <dbReference type="EMBL" id="KAB8076917.1"/>
    </source>
</evidence>
<dbReference type="SUPFAM" id="SSF82171">
    <property type="entry name" value="DPP6 N-terminal domain-like"/>
    <property type="match status" value="1"/>
</dbReference>